<dbReference type="Gene3D" id="3.40.190.10">
    <property type="entry name" value="Periplasmic binding protein-like II"/>
    <property type="match status" value="2"/>
</dbReference>
<proteinExistence type="predicted"/>
<dbReference type="InterPro" id="IPR024370">
    <property type="entry name" value="PBP_domain"/>
</dbReference>
<feature type="domain" description="PBP" evidence="2">
    <location>
        <begin position="39"/>
        <end position="277"/>
    </location>
</feature>
<dbReference type="PANTHER" id="PTHR30570:SF1">
    <property type="entry name" value="PHOSPHATE-BINDING PROTEIN PSTS"/>
    <property type="match status" value="1"/>
</dbReference>
<dbReference type="InterPro" id="IPR050811">
    <property type="entry name" value="Phosphate_ABC_transporter"/>
</dbReference>
<accession>A0A1D7U7H9</accession>
<dbReference type="RefSeq" id="WP_069692530.1">
    <property type="nucleotide sequence ID" value="NZ_CP017147.1"/>
</dbReference>
<reference evidence="3 4" key="1">
    <citation type="journal article" date="2015" name="Antonie Van Leeuwenhoek">
        <title>Bosea vaviloviae sp. nov., a new species of slow-growing rhizobia isolated from nodules of the relict species Vavilovia formosa (Stev.) Fed.</title>
        <authorList>
            <person name="Safronova V.I."/>
            <person name="Kuznetsova I.G."/>
            <person name="Sazanova A.L."/>
            <person name="Kimeklis A.K."/>
            <person name="Belimov A.A."/>
            <person name="Andronov E.E."/>
            <person name="Pinaev A.G."/>
            <person name="Chizhevskaya E.P."/>
            <person name="Pukhaev A.R."/>
            <person name="Popov K.P."/>
            <person name="Willems A."/>
            <person name="Tikhonovich I.A."/>
        </authorList>
    </citation>
    <scope>NUCLEOTIDE SEQUENCE [LARGE SCALE GENOMIC DNA]</scope>
    <source>
        <strain evidence="3 4">Vaf18</strain>
    </source>
</reference>
<gene>
    <name evidence="3" type="ORF">BHK69_25360</name>
</gene>
<dbReference type="OrthoDB" id="9790048at2"/>
<keyword evidence="4" id="KW-1185">Reference proteome</keyword>
<evidence type="ECO:0000313" key="3">
    <source>
        <dbReference type="EMBL" id="AOO83330.1"/>
    </source>
</evidence>
<dbReference type="Pfam" id="PF12849">
    <property type="entry name" value="PBP_like_2"/>
    <property type="match status" value="1"/>
</dbReference>
<keyword evidence="1" id="KW-0732">Signal</keyword>
<dbReference type="PANTHER" id="PTHR30570">
    <property type="entry name" value="PERIPLASMIC PHOSPHATE BINDING COMPONENT OF PHOSPHATE ABC TRANSPORTER"/>
    <property type="match status" value="1"/>
</dbReference>
<dbReference type="KEGG" id="bvv:BHK69_25360"/>
<dbReference type="EMBL" id="CP017147">
    <property type="protein sequence ID" value="AOO83330.1"/>
    <property type="molecule type" value="Genomic_DNA"/>
</dbReference>
<evidence type="ECO:0000256" key="1">
    <source>
        <dbReference type="ARBA" id="ARBA00022729"/>
    </source>
</evidence>
<evidence type="ECO:0000313" key="4">
    <source>
        <dbReference type="Proteomes" id="UP000094969"/>
    </source>
</evidence>
<dbReference type="STRING" id="1526658.BHK69_25360"/>
<evidence type="ECO:0000259" key="2">
    <source>
        <dbReference type="Pfam" id="PF12849"/>
    </source>
</evidence>
<protein>
    <recommendedName>
        <fullName evidence="2">PBP domain-containing protein</fullName>
    </recommendedName>
</protein>
<organism evidence="3 4">
    <name type="scientific">Bosea vaviloviae</name>
    <dbReference type="NCBI Taxonomy" id="1526658"/>
    <lineage>
        <taxon>Bacteria</taxon>
        <taxon>Pseudomonadati</taxon>
        <taxon>Pseudomonadota</taxon>
        <taxon>Alphaproteobacteria</taxon>
        <taxon>Hyphomicrobiales</taxon>
        <taxon>Boseaceae</taxon>
        <taxon>Bosea</taxon>
    </lineage>
</organism>
<dbReference type="Proteomes" id="UP000094969">
    <property type="component" value="Chromosome"/>
</dbReference>
<sequence>MTASQDLRTLRRAAFLALPLLAIAALAAVYLLDDGRDAAQDSGSLQILGSETMRPLVTACAEAFMARNPQADIVVRGGGSGDGVAALLNGMIDIGMTSRPLSDKERDFAATRGIDLAISDLAIDGIAVIVNGANPLSALSLDRLKAVFTGEVANWRDLGGADRPVLVFGRAAGSGTATLFTDRVLGGAAETPGAQKLATNEAIVTEVAARPDAIGYTSLGAVRNAGNRIRLVALGAAGSAAVAPTPETLRNGAYPLGRMLFFGVAGAVSSTARAFIDSCAGQAGQALIQRAGYVPLQAGSR</sequence>
<name>A0A1D7U7H9_9HYPH</name>
<dbReference type="CDD" id="cd13653">
    <property type="entry name" value="PBP2_phosphate_like_1"/>
    <property type="match status" value="1"/>
</dbReference>
<dbReference type="AlphaFoldDB" id="A0A1D7U7H9"/>
<dbReference type="SUPFAM" id="SSF53850">
    <property type="entry name" value="Periplasmic binding protein-like II"/>
    <property type="match status" value="1"/>
</dbReference>